<comment type="caution">
    <text evidence="2">The sequence shown here is derived from an EMBL/GenBank/DDBJ whole genome shotgun (WGS) entry which is preliminary data.</text>
</comment>
<protein>
    <submittedName>
        <fullName evidence="2">Uncharacterized protein</fullName>
    </submittedName>
</protein>
<evidence type="ECO:0000313" key="2">
    <source>
        <dbReference type="EMBL" id="GAA4307293.1"/>
    </source>
</evidence>
<feature type="transmembrane region" description="Helical" evidence="1">
    <location>
        <begin position="70"/>
        <end position="92"/>
    </location>
</feature>
<dbReference type="Proteomes" id="UP001501844">
    <property type="component" value="Unassembled WGS sequence"/>
</dbReference>
<keyword evidence="1" id="KW-0472">Membrane</keyword>
<proteinExistence type="predicted"/>
<sequence length="99" mass="10927">MIAIGITMLANIEPALPSFFCTGFAVAGALFFSIVSKNLGLVVLCYCELLKFSVTKNAHKRYCPLFVFKLLNIACLFMSNINTSLGILMQIIKYSGEKH</sequence>
<reference evidence="3" key="1">
    <citation type="journal article" date="2019" name="Int. J. Syst. Evol. Microbiol.">
        <title>The Global Catalogue of Microorganisms (GCM) 10K type strain sequencing project: providing services to taxonomists for standard genome sequencing and annotation.</title>
        <authorList>
            <consortium name="The Broad Institute Genomics Platform"/>
            <consortium name="The Broad Institute Genome Sequencing Center for Infectious Disease"/>
            <person name="Wu L."/>
            <person name="Ma J."/>
        </authorList>
    </citation>
    <scope>NUCLEOTIDE SEQUENCE [LARGE SCALE GENOMIC DNA]</scope>
    <source>
        <strain evidence="3">JCM 17917</strain>
    </source>
</reference>
<gene>
    <name evidence="2" type="ORF">GCM10023183_23160</name>
</gene>
<accession>A0ABP8FMM9</accession>
<evidence type="ECO:0000313" key="3">
    <source>
        <dbReference type="Proteomes" id="UP001501844"/>
    </source>
</evidence>
<evidence type="ECO:0000256" key="1">
    <source>
        <dbReference type="SAM" id="Phobius"/>
    </source>
</evidence>
<dbReference type="EMBL" id="BAABGX010000002">
    <property type="protein sequence ID" value="GAA4307293.1"/>
    <property type="molecule type" value="Genomic_DNA"/>
</dbReference>
<keyword evidence="3" id="KW-1185">Reference proteome</keyword>
<organism evidence="2 3">
    <name type="scientific">Nibribacter koreensis</name>
    <dbReference type="NCBI Taxonomy" id="1084519"/>
    <lineage>
        <taxon>Bacteria</taxon>
        <taxon>Pseudomonadati</taxon>
        <taxon>Bacteroidota</taxon>
        <taxon>Cytophagia</taxon>
        <taxon>Cytophagales</taxon>
        <taxon>Hymenobacteraceae</taxon>
        <taxon>Nibribacter</taxon>
    </lineage>
</organism>
<keyword evidence="1" id="KW-1133">Transmembrane helix</keyword>
<keyword evidence="1" id="KW-0812">Transmembrane</keyword>
<name>A0ABP8FMM9_9BACT</name>